<sequence>MDVSSKKDSAYMGSAAKSVSESNYCTKKMTLRKSQIFSPAREISRENENKTLEKFTPYVQLPKPPSQNFRHLIPYFPPNILSGSCPSLWNRSEMSGEESRKTIENNSCSVSDQTPAIHKHLKKFKKHRPVEERNQMDTQKSDICNNLLKGIGLKHKMAHKHKIETHDCKFSDNVASEYLIATLLNVVMSSFNYHTFVSKNLLDSRSKIECEGDDESQDGGKEQLLDVVTTQSKLSPALTSSVSSHHSFGNQLTCDTGMSNYHIESTQIEVKKRPRTAFTPEQIKRLEAEFHRNKYLSVGKRMELSKALKLTETQIKIWFQNRRTKWKREYLSEWEVWTHQNYYAMQSIYGATAFSGKYSPALTQQLVRNVPYAGPSAPVLPPLPKPYIASNVPNTRLVPHNFSIMGSNFTHENACFENGECQKQREHYRGNIPRIFPSTSTFPGFPPTYNPVFPPVMQYIPKYVSETPSPRGNTPVSSDRSSNATPSPSNSPPENSVESRQIIKSPKYNEIDRPTIPRPRIGLAGTFPPTPHGFVPNLMSEGALIRPYPLTSTFSTPLPILGFERPPGHATVHTSIEQLSVASRAPLSPIAFRR</sequence>
<dbReference type="InterPro" id="IPR017970">
    <property type="entry name" value="Homeobox_CS"/>
</dbReference>
<name>H2YHJ3_CIOSA</name>
<dbReference type="Gene3D" id="1.10.10.60">
    <property type="entry name" value="Homeodomain-like"/>
    <property type="match status" value="1"/>
</dbReference>
<dbReference type="OMA" id="TKWKREY"/>
<dbReference type="GO" id="GO:0007420">
    <property type="term" value="P:brain development"/>
    <property type="evidence" value="ECO:0007669"/>
    <property type="project" value="TreeGrafter"/>
</dbReference>
<dbReference type="HOGENOM" id="CLU_459230_0_0_1"/>
<feature type="region of interest" description="Disordered" evidence="7">
    <location>
        <begin position="464"/>
        <end position="527"/>
    </location>
</feature>
<feature type="domain" description="Homeobox" evidence="8">
    <location>
        <begin position="269"/>
        <end position="329"/>
    </location>
</feature>
<keyword evidence="3 5" id="KW-0371">Homeobox</keyword>
<dbReference type="InterPro" id="IPR020479">
    <property type="entry name" value="HD_metazoa"/>
</dbReference>
<evidence type="ECO:0000313" key="9">
    <source>
        <dbReference type="Ensembl" id="ENSCSAVP00000004792.1"/>
    </source>
</evidence>
<evidence type="ECO:0000259" key="8">
    <source>
        <dbReference type="PROSITE" id="PS50071"/>
    </source>
</evidence>
<dbReference type="PROSITE" id="PS50071">
    <property type="entry name" value="HOMEOBOX_2"/>
    <property type="match status" value="1"/>
</dbReference>
<dbReference type="GO" id="GO:0000981">
    <property type="term" value="F:DNA-binding transcription factor activity, RNA polymerase II-specific"/>
    <property type="evidence" value="ECO:0007669"/>
    <property type="project" value="InterPro"/>
</dbReference>
<organism evidence="9 10">
    <name type="scientific">Ciona savignyi</name>
    <name type="common">Pacific transparent sea squirt</name>
    <dbReference type="NCBI Taxonomy" id="51511"/>
    <lineage>
        <taxon>Eukaryota</taxon>
        <taxon>Metazoa</taxon>
        <taxon>Chordata</taxon>
        <taxon>Tunicata</taxon>
        <taxon>Ascidiacea</taxon>
        <taxon>Phlebobranchia</taxon>
        <taxon>Cionidae</taxon>
        <taxon>Ciona</taxon>
    </lineage>
</organism>
<dbReference type="GO" id="GO:0005634">
    <property type="term" value="C:nucleus"/>
    <property type="evidence" value="ECO:0007669"/>
    <property type="project" value="UniProtKB-SubCell"/>
</dbReference>
<dbReference type="GO" id="GO:0000978">
    <property type="term" value="F:RNA polymerase II cis-regulatory region sequence-specific DNA binding"/>
    <property type="evidence" value="ECO:0007669"/>
    <property type="project" value="TreeGrafter"/>
</dbReference>
<dbReference type="InterPro" id="IPR009057">
    <property type="entry name" value="Homeodomain-like_sf"/>
</dbReference>
<dbReference type="GeneTree" id="ENSGT00940000170984"/>
<protein>
    <recommendedName>
        <fullName evidence="8">Homeobox domain-containing protein</fullName>
    </recommendedName>
</protein>
<dbReference type="InterPro" id="IPR050877">
    <property type="entry name" value="EMX-VAX-Noto_Homeobox_TFs"/>
</dbReference>
<dbReference type="CDD" id="cd00086">
    <property type="entry name" value="homeodomain"/>
    <property type="match status" value="1"/>
</dbReference>
<comment type="subcellular location">
    <subcellularLocation>
        <location evidence="1 5 6">Nucleus</location>
    </subcellularLocation>
</comment>
<dbReference type="Proteomes" id="UP000007875">
    <property type="component" value="Unassembled WGS sequence"/>
</dbReference>
<accession>H2YHJ3</accession>
<evidence type="ECO:0000256" key="1">
    <source>
        <dbReference type="ARBA" id="ARBA00004123"/>
    </source>
</evidence>
<evidence type="ECO:0000256" key="5">
    <source>
        <dbReference type="PROSITE-ProRule" id="PRU00108"/>
    </source>
</evidence>
<reference evidence="9" key="3">
    <citation type="submission" date="2025-09" db="UniProtKB">
        <authorList>
            <consortium name="Ensembl"/>
        </authorList>
    </citation>
    <scope>IDENTIFICATION</scope>
</reference>
<feature type="compositionally biased region" description="Polar residues" evidence="7">
    <location>
        <begin position="466"/>
        <end position="480"/>
    </location>
</feature>
<keyword evidence="2 5" id="KW-0238">DNA-binding</keyword>
<evidence type="ECO:0000256" key="6">
    <source>
        <dbReference type="RuleBase" id="RU000682"/>
    </source>
</evidence>
<evidence type="ECO:0000313" key="10">
    <source>
        <dbReference type="Proteomes" id="UP000007875"/>
    </source>
</evidence>
<dbReference type="eggNOG" id="KOG0485">
    <property type="taxonomic scope" value="Eukaryota"/>
</dbReference>
<dbReference type="PROSITE" id="PS00027">
    <property type="entry name" value="HOMEOBOX_1"/>
    <property type="match status" value="1"/>
</dbReference>
<keyword evidence="4 5" id="KW-0539">Nucleus</keyword>
<dbReference type="InterPro" id="IPR001356">
    <property type="entry name" value="HD"/>
</dbReference>
<dbReference type="PANTHER" id="PTHR24339:SF28">
    <property type="entry name" value="E5-RELATED"/>
    <property type="match status" value="1"/>
</dbReference>
<dbReference type="Ensembl" id="ENSCSAVT00000004860.1">
    <property type="protein sequence ID" value="ENSCSAVP00000004792.1"/>
    <property type="gene ID" value="ENSCSAVG00000002856.1"/>
</dbReference>
<reference evidence="9" key="2">
    <citation type="submission" date="2025-08" db="UniProtKB">
        <authorList>
            <consortium name="Ensembl"/>
        </authorList>
    </citation>
    <scope>IDENTIFICATION</scope>
</reference>
<feature type="DNA-binding region" description="Homeobox" evidence="5">
    <location>
        <begin position="271"/>
        <end position="330"/>
    </location>
</feature>
<feature type="compositionally biased region" description="Low complexity" evidence="7">
    <location>
        <begin position="481"/>
        <end position="499"/>
    </location>
</feature>
<evidence type="ECO:0000256" key="2">
    <source>
        <dbReference type="ARBA" id="ARBA00023125"/>
    </source>
</evidence>
<proteinExistence type="predicted"/>
<dbReference type="PANTHER" id="PTHR24339">
    <property type="entry name" value="HOMEOBOX PROTEIN EMX-RELATED"/>
    <property type="match status" value="1"/>
</dbReference>
<dbReference type="SUPFAM" id="SSF46689">
    <property type="entry name" value="Homeodomain-like"/>
    <property type="match status" value="1"/>
</dbReference>
<keyword evidence="10" id="KW-1185">Reference proteome</keyword>
<dbReference type="Pfam" id="PF00046">
    <property type="entry name" value="Homeodomain"/>
    <property type="match status" value="1"/>
</dbReference>
<evidence type="ECO:0000256" key="4">
    <source>
        <dbReference type="ARBA" id="ARBA00023242"/>
    </source>
</evidence>
<dbReference type="PRINTS" id="PR00024">
    <property type="entry name" value="HOMEOBOX"/>
</dbReference>
<reference evidence="10" key="1">
    <citation type="submission" date="2003-08" db="EMBL/GenBank/DDBJ databases">
        <authorList>
            <person name="Birren B."/>
            <person name="Nusbaum C."/>
            <person name="Abebe A."/>
            <person name="Abouelleil A."/>
            <person name="Adekoya E."/>
            <person name="Ait-zahra M."/>
            <person name="Allen N."/>
            <person name="Allen T."/>
            <person name="An P."/>
            <person name="Anderson M."/>
            <person name="Anderson S."/>
            <person name="Arachchi H."/>
            <person name="Armbruster J."/>
            <person name="Bachantsang P."/>
            <person name="Baldwin J."/>
            <person name="Barry A."/>
            <person name="Bayul T."/>
            <person name="Blitshsteyn B."/>
            <person name="Bloom T."/>
            <person name="Blye J."/>
            <person name="Boguslavskiy L."/>
            <person name="Borowsky M."/>
            <person name="Boukhgalter B."/>
            <person name="Brunache A."/>
            <person name="Butler J."/>
            <person name="Calixte N."/>
            <person name="Calvo S."/>
            <person name="Camarata J."/>
            <person name="Campo K."/>
            <person name="Chang J."/>
            <person name="Cheshatsang Y."/>
            <person name="Citroen M."/>
            <person name="Collymore A."/>
            <person name="Considine T."/>
            <person name="Cook A."/>
            <person name="Cooke P."/>
            <person name="Corum B."/>
            <person name="Cuomo C."/>
            <person name="David R."/>
            <person name="Dawoe T."/>
            <person name="Degray S."/>
            <person name="Dodge S."/>
            <person name="Dooley K."/>
            <person name="Dorje P."/>
            <person name="Dorjee K."/>
            <person name="Dorris L."/>
            <person name="Duffey N."/>
            <person name="Dupes A."/>
            <person name="Elkins T."/>
            <person name="Engels R."/>
            <person name="Erickson J."/>
            <person name="Farina A."/>
            <person name="Faro S."/>
            <person name="Ferreira P."/>
            <person name="Fischer H."/>
            <person name="Fitzgerald M."/>
            <person name="Foley K."/>
            <person name="Gage D."/>
            <person name="Galagan J."/>
            <person name="Gearin G."/>
            <person name="Gnerre S."/>
            <person name="Gnirke A."/>
            <person name="Goyette A."/>
            <person name="Graham J."/>
            <person name="Grandbois E."/>
            <person name="Gyaltsen K."/>
            <person name="Hafez N."/>
            <person name="Hagopian D."/>
            <person name="Hagos B."/>
            <person name="Hall J."/>
            <person name="Hatcher B."/>
            <person name="Heller A."/>
            <person name="Higgins H."/>
            <person name="Honan T."/>
            <person name="Horn A."/>
            <person name="Houde N."/>
            <person name="Hughes L."/>
            <person name="Hulme W."/>
            <person name="Husby E."/>
            <person name="Iliev I."/>
            <person name="Jaffe D."/>
            <person name="Jones C."/>
            <person name="Kamal M."/>
            <person name="Kamat A."/>
            <person name="Kamvysselis M."/>
            <person name="Karlsson E."/>
            <person name="Kells C."/>
            <person name="Kieu A."/>
            <person name="Kisner P."/>
            <person name="Kodira C."/>
            <person name="Kulbokas E."/>
            <person name="Labutti K."/>
            <person name="Lama D."/>
            <person name="Landers T."/>
            <person name="Leger J."/>
            <person name="Levine S."/>
            <person name="Lewis D."/>
            <person name="Lewis T."/>
            <person name="Lindblad-toh K."/>
            <person name="Liu X."/>
            <person name="Lokyitsang T."/>
            <person name="Lokyitsang Y."/>
            <person name="Lucien O."/>
            <person name="Lui A."/>
            <person name="Ma L.J."/>
            <person name="Mabbitt R."/>
            <person name="Macdonald J."/>
            <person name="Maclean C."/>
            <person name="Major J."/>
            <person name="Manning J."/>
            <person name="Marabella R."/>
            <person name="Maru K."/>
            <person name="Matthews C."/>
            <person name="Mauceli E."/>
            <person name="Mccarthy M."/>
            <person name="Mcdonough S."/>
            <person name="Mcghee T."/>
            <person name="Meldrim J."/>
            <person name="Meneus L."/>
            <person name="Mesirov J."/>
            <person name="Mihalev A."/>
            <person name="Mihova T."/>
            <person name="Mikkelsen T."/>
            <person name="Mlenga V."/>
            <person name="Moru K."/>
            <person name="Mozes J."/>
            <person name="Mulrain L."/>
            <person name="Munson G."/>
            <person name="Naylor J."/>
            <person name="Newes C."/>
            <person name="Nguyen C."/>
            <person name="Nguyen N."/>
            <person name="Nguyen T."/>
            <person name="Nicol R."/>
            <person name="Nielsen C."/>
            <person name="Nizzari M."/>
            <person name="Norbu C."/>
            <person name="Norbu N."/>
            <person name="O'donnell P."/>
            <person name="Okoawo O."/>
            <person name="O'leary S."/>
            <person name="Omotosho B."/>
            <person name="O'neill K."/>
            <person name="Osman S."/>
            <person name="Parker S."/>
            <person name="Perrin D."/>
            <person name="Phunkhang P."/>
            <person name="Piqani B."/>
            <person name="Purcell S."/>
            <person name="Rachupka T."/>
            <person name="Ramasamy U."/>
            <person name="Rameau R."/>
            <person name="Ray V."/>
            <person name="Raymond C."/>
            <person name="Retta R."/>
            <person name="Richardson S."/>
            <person name="Rise C."/>
            <person name="Rodriguez J."/>
            <person name="Rogers J."/>
            <person name="Rogov P."/>
            <person name="Rutman M."/>
            <person name="Schupbach R."/>
            <person name="Seaman C."/>
            <person name="Settipalli S."/>
            <person name="Sharpe T."/>
            <person name="Sheridan J."/>
            <person name="Sherpa N."/>
            <person name="Shi J."/>
            <person name="Smirnov S."/>
            <person name="Smith C."/>
            <person name="Sougnez C."/>
            <person name="Spencer B."/>
            <person name="Stalker J."/>
            <person name="Stange-thomann N."/>
            <person name="Stavropoulos S."/>
            <person name="Stetson K."/>
            <person name="Stone C."/>
            <person name="Stone S."/>
            <person name="Stubbs M."/>
            <person name="Talamas J."/>
            <person name="Tchuinga P."/>
            <person name="Tenzing P."/>
            <person name="Tesfaye S."/>
            <person name="Theodore J."/>
            <person name="Thoulutsang Y."/>
            <person name="Topham K."/>
            <person name="Towey S."/>
            <person name="Tsamla T."/>
            <person name="Tsomo N."/>
            <person name="Vallee D."/>
            <person name="Vassiliev H."/>
            <person name="Venkataraman V."/>
            <person name="Vinson J."/>
            <person name="Vo A."/>
            <person name="Wade C."/>
            <person name="Wang S."/>
            <person name="Wangchuk T."/>
            <person name="Wangdi T."/>
            <person name="Whittaker C."/>
            <person name="Wilkinson J."/>
            <person name="Wu Y."/>
            <person name="Wyman D."/>
            <person name="Yadav S."/>
            <person name="Yang S."/>
            <person name="Yang X."/>
            <person name="Yeager S."/>
            <person name="Yee E."/>
            <person name="Young G."/>
            <person name="Zainoun J."/>
            <person name="Zembeck L."/>
            <person name="Zimmer A."/>
            <person name="Zody M."/>
            <person name="Lander E."/>
        </authorList>
    </citation>
    <scope>NUCLEOTIDE SEQUENCE [LARGE SCALE GENOMIC DNA]</scope>
</reference>
<evidence type="ECO:0000256" key="3">
    <source>
        <dbReference type="ARBA" id="ARBA00023155"/>
    </source>
</evidence>
<dbReference type="SMART" id="SM00389">
    <property type="entry name" value="HOX"/>
    <property type="match status" value="1"/>
</dbReference>
<evidence type="ECO:0000256" key="7">
    <source>
        <dbReference type="SAM" id="MobiDB-lite"/>
    </source>
</evidence>
<dbReference type="STRING" id="51511.ENSCSAVP00000004792"/>
<dbReference type="AlphaFoldDB" id="H2YHJ3"/>
<dbReference type="GO" id="GO:0030182">
    <property type="term" value="P:neuron differentiation"/>
    <property type="evidence" value="ECO:0007669"/>
    <property type="project" value="TreeGrafter"/>
</dbReference>
<dbReference type="InParanoid" id="H2YHJ3"/>